<keyword evidence="1" id="KW-0732">Signal</keyword>
<proteinExistence type="predicted"/>
<dbReference type="RefSeq" id="WP_344116890.1">
    <property type="nucleotide sequence ID" value="NZ_BAAABW010000008.1"/>
</dbReference>
<feature type="signal peptide" evidence="1">
    <location>
        <begin position="1"/>
        <end position="31"/>
    </location>
</feature>
<name>A0ABP3G8F9_9ACTN</name>
<reference evidence="3" key="1">
    <citation type="journal article" date="2019" name="Int. J. Syst. Evol. Microbiol.">
        <title>The Global Catalogue of Microorganisms (GCM) 10K type strain sequencing project: providing services to taxonomists for standard genome sequencing and annotation.</title>
        <authorList>
            <consortium name="The Broad Institute Genomics Platform"/>
            <consortium name="The Broad Institute Genome Sequencing Center for Infectious Disease"/>
            <person name="Wu L."/>
            <person name="Ma J."/>
        </authorList>
    </citation>
    <scope>NUCLEOTIDE SEQUENCE [LARGE SCALE GENOMIC DNA]</scope>
    <source>
        <strain evidence="3">JCM 4565</strain>
    </source>
</reference>
<evidence type="ECO:0008006" key="4">
    <source>
        <dbReference type="Google" id="ProtNLM"/>
    </source>
</evidence>
<organism evidence="2 3">
    <name type="scientific">Streptomyces blastmyceticus</name>
    <dbReference type="NCBI Taxonomy" id="68180"/>
    <lineage>
        <taxon>Bacteria</taxon>
        <taxon>Bacillati</taxon>
        <taxon>Actinomycetota</taxon>
        <taxon>Actinomycetes</taxon>
        <taxon>Kitasatosporales</taxon>
        <taxon>Streptomycetaceae</taxon>
        <taxon>Streptomyces</taxon>
    </lineage>
</organism>
<evidence type="ECO:0000256" key="1">
    <source>
        <dbReference type="SAM" id="SignalP"/>
    </source>
</evidence>
<comment type="caution">
    <text evidence="2">The sequence shown here is derived from an EMBL/GenBank/DDBJ whole genome shotgun (WGS) entry which is preliminary data.</text>
</comment>
<feature type="chain" id="PRO_5045788136" description="Secreted protein" evidence="1">
    <location>
        <begin position="32"/>
        <end position="114"/>
    </location>
</feature>
<evidence type="ECO:0000313" key="3">
    <source>
        <dbReference type="Proteomes" id="UP001500063"/>
    </source>
</evidence>
<protein>
    <recommendedName>
        <fullName evidence="4">Secreted protein</fullName>
    </recommendedName>
</protein>
<keyword evidence="3" id="KW-1185">Reference proteome</keyword>
<sequence>MRTHPKGGRASVRALLTRGVLAVVLAGGAVAGLPATAGATTGHVAPERYFGDVCVANENLGEIANNFISRCRKGSIRSVFPGQHYGDTLGYLKGCRERSCNTAWKLLNDNRFKK</sequence>
<gene>
    <name evidence="2" type="ORF">GCM10010319_12980</name>
</gene>
<dbReference type="Proteomes" id="UP001500063">
    <property type="component" value="Unassembled WGS sequence"/>
</dbReference>
<evidence type="ECO:0000313" key="2">
    <source>
        <dbReference type="EMBL" id="GAA0338414.1"/>
    </source>
</evidence>
<dbReference type="EMBL" id="BAAABW010000008">
    <property type="protein sequence ID" value="GAA0338414.1"/>
    <property type="molecule type" value="Genomic_DNA"/>
</dbReference>
<accession>A0ABP3G8F9</accession>